<evidence type="ECO:0000313" key="10">
    <source>
        <dbReference type="EMBL" id="GAA4673486.1"/>
    </source>
</evidence>
<evidence type="ECO:0000256" key="7">
    <source>
        <dbReference type="RuleBase" id="RU363032"/>
    </source>
</evidence>
<feature type="transmembrane region" description="Helical" evidence="7">
    <location>
        <begin position="240"/>
        <end position="264"/>
    </location>
</feature>
<comment type="similarity">
    <text evidence="7">Belongs to the binding-protein-dependent transport system permease family.</text>
</comment>
<keyword evidence="3" id="KW-1003">Cell membrane</keyword>
<protein>
    <submittedName>
        <fullName evidence="10">Sugar ABC transporter permease</fullName>
    </submittedName>
</protein>
<keyword evidence="2 7" id="KW-0813">Transport</keyword>
<feature type="transmembrane region" description="Helical" evidence="7">
    <location>
        <begin position="194"/>
        <end position="219"/>
    </location>
</feature>
<gene>
    <name evidence="10" type="ORF">GCM10025780_17170</name>
</gene>
<dbReference type="PANTHER" id="PTHR43227">
    <property type="entry name" value="BLL4140 PROTEIN"/>
    <property type="match status" value="1"/>
</dbReference>
<keyword evidence="11" id="KW-1185">Reference proteome</keyword>
<feature type="transmembrane region" description="Helical" evidence="7">
    <location>
        <begin position="135"/>
        <end position="155"/>
    </location>
</feature>
<dbReference type="EMBL" id="BAABLM010000003">
    <property type="protein sequence ID" value="GAA4673486.1"/>
    <property type="molecule type" value="Genomic_DNA"/>
</dbReference>
<evidence type="ECO:0000256" key="5">
    <source>
        <dbReference type="ARBA" id="ARBA00022989"/>
    </source>
</evidence>
<dbReference type="InterPro" id="IPR050809">
    <property type="entry name" value="UgpAE/MalFG_permease"/>
</dbReference>
<dbReference type="PROSITE" id="PS50928">
    <property type="entry name" value="ABC_TM1"/>
    <property type="match status" value="1"/>
</dbReference>
<evidence type="ECO:0000313" key="11">
    <source>
        <dbReference type="Proteomes" id="UP001501295"/>
    </source>
</evidence>
<comment type="subcellular location">
    <subcellularLocation>
        <location evidence="1 7">Cell membrane</location>
        <topology evidence="1 7">Multi-pass membrane protein</topology>
    </subcellularLocation>
</comment>
<evidence type="ECO:0000256" key="3">
    <source>
        <dbReference type="ARBA" id="ARBA00022475"/>
    </source>
</evidence>
<dbReference type="Proteomes" id="UP001501295">
    <property type="component" value="Unassembled WGS sequence"/>
</dbReference>
<dbReference type="Gene3D" id="1.10.3720.10">
    <property type="entry name" value="MetI-like"/>
    <property type="match status" value="1"/>
</dbReference>
<dbReference type="RefSeq" id="WP_345375427.1">
    <property type="nucleotide sequence ID" value="NZ_BAABLM010000003.1"/>
</dbReference>
<keyword evidence="4 7" id="KW-0812">Transmembrane</keyword>
<organism evidence="10 11">
    <name type="scientific">Frondihabitans cladoniiphilus</name>
    <dbReference type="NCBI Taxonomy" id="715785"/>
    <lineage>
        <taxon>Bacteria</taxon>
        <taxon>Bacillati</taxon>
        <taxon>Actinomycetota</taxon>
        <taxon>Actinomycetes</taxon>
        <taxon>Micrococcales</taxon>
        <taxon>Microbacteriaceae</taxon>
        <taxon>Frondihabitans</taxon>
    </lineage>
</organism>
<feature type="transmembrane region" description="Helical" evidence="7">
    <location>
        <begin position="101"/>
        <end position="123"/>
    </location>
</feature>
<evidence type="ECO:0000256" key="1">
    <source>
        <dbReference type="ARBA" id="ARBA00004651"/>
    </source>
</evidence>
<dbReference type="CDD" id="cd06261">
    <property type="entry name" value="TM_PBP2"/>
    <property type="match status" value="1"/>
</dbReference>
<evidence type="ECO:0000256" key="4">
    <source>
        <dbReference type="ARBA" id="ARBA00022692"/>
    </source>
</evidence>
<accession>A0ABP8VXS4</accession>
<evidence type="ECO:0000259" key="9">
    <source>
        <dbReference type="PROSITE" id="PS50928"/>
    </source>
</evidence>
<dbReference type="SUPFAM" id="SSF160964">
    <property type="entry name" value="MalF N-terminal region-like"/>
    <property type="match status" value="1"/>
</dbReference>
<reference evidence="11" key="1">
    <citation type="journal article" date="2019" name="Int. J. Syst. Evol. Microbiol.">
        <title>The Global Catalogue of Microorganisms (GCM) 10K type strain sequencing project: providing services to taxonomists for standard genome sequencing and annotation.</title>
        <authorList>
            <consortium name="The Broad Institute Genomics Platform"/>
            <consortium name="The Broad Institute Genome Sequencing Center for Infectious Disease"/>
            <person name="Wu L."/>
            <person name="Ma J."/>
        </authorList>
    </citation>
    <scope>NUCLEOTIDE SEQUENCE [LARGE SCALE GENOMIC DNA]</scope>
    <source>
        <strain evidence="11">JCM 18956</strain>
    </source>
</reference>
<evidence type="ECO:0000256" key="6">
    <source>
        <dbReference type="ARBA" id="ARBA00023136"/>
    </source>
</evidence>
<sequence>MALSTTPPLTRKGPRPSTTGGRGPGGSGPRGRGPKGRGRRSLAPLWMLSPAGIVILAVTVAPIVYLVFTSFTDYGQRSLYTGAYDSVGLAQYIALVTDPAFWWSLIRTVLFTAAMVGGSILVGTGVSHLLTRLGGPLRTVVTVVLVFAWAMPNVASSEVWKWLFQPGYGVVNWLLTQTHLFGDMTNTSWANSPFLAYLEIWLLIVWQAVPFIALTLYAAETQVPTELKEAARLDGAGEWYVYRVITLTFLKPTLLLVTILSVIWDFNVFNQIWLISQGGPDDATSTLGVYSFTTAFVGFEIGKGAAISVVTTLLLLVITAFYIRNLVRSGEDL</sequence>
<feature type="domain" description="ABC transmembrane type-1" evidence="9">
    <location>
        <begin position="105"/>
        <end position="322"/>
    </location>
</feature>
<feature type="region of interest" description="Disordered" evidence="8">
    <location>
        <begin position="1"/>
        <end position="38"/>
    </location>
</feature>
<feature type="transmembrane region" description="Helical" evidence="7">
    <location>
        <begin position="305"/>
        <end position="323"/>
    </location>
</feature>
<proteinExistence type="inferred from homology"/>
<comment type="caution">
    <text evidence="10">The sequence shown here is derived from an EMBL/GenBank/DDBJ whole genome shotgun (WGS) entry which is preliminary data.</text>
</comment>
<dbReference type="SUPFAM" id="SSF161098">
    <property type="entry name" value="MetI-like"/>
    <property type="match status" value="1"/>
</dbReference>
<name>A0ABP8VXS4_9MICO</name>
<dbReference type="InterPro" id="IPR000515">
    <property type="entry name" value="MetI-like"/>
</dbReference>
<feature type="compositionally biased region" description="Gly residues" evidence="8">
    <location>
        <begin position="20"/>
        <end position="31"/>
    </location>
</feature>
<dbReference type="Pfam" id="PF00528">
    <property type="entry name" value="BPD_transp_1"/>
    <property type="match status" value="1"/>
</dbReference>
<keyword evidence="5 7" id="KW-1133">Transmembrane helix</keyword>
<evidence type="ECO:0000256" key="8">
    <source>
        <dbReference type="SAM" id="MobiDB-lite"/>
    </source>
</evidence>
<feature type="transmembrane region" description="Helical" evidence="7">
    <location>
        <begin position="45"/>
        <end position="68"/>
    </location>
</feature>
<evidence type="ECO:0000256" key="2">
    <source>
        <dbReference type="ARBA" id="ARBA00022448"/>
    </source>
</evidence>
<dbReference type="PANTHER" id="PTHR43227:SF8">
    <property type="entry name" value="DIACETYLCHITOBIOSE UPTAKE SYSTEM PERMEASE PROTEIN DASB"/>
    <property type="match status" value="1"/>
</dbReference>
<keyword evidence="6 7" id="KW-0472">Membrane</keyword>
<dbReference type="InterPro" id="IPR035906">
    <property type="entry name" value="MetI-like_sf"/>
</dbReference>